<comment type="caution">
    <text evidence="1">The sequence shown here is derived from an EMBL/GenBank/DDBJ whole genome shotgun (WGS) entry which is preliminary data.</text>
</comment>
<organism evidence="1 2">
    <name type="scientific">Vitis vinifera</name>
    <name type="common">Grape</name>
    <dbReference type="NCBI Taxonomy" id="29760"/>
    <lineage>
        <taxon>Eukaryota</taxon>
        <taxon>Viridiplantae</taxon>
        <taxon>Streptophyta</taxon>
        <taxon>Embryophyta</taxon>
        <taxon>Tracheophyta</taxon>
        <taxon>Spermatophyta</taxon>
        <taxon>Magnoliopsida</taxon>
        <taxon>eudicotyledons</taxon>
        <taxon>Gunneridae</taxon>
        <taxon>Pentapetalae</taxon>
        <taxon>rosids</taxon>
        <taxon>Vitales</taxon>
        <taxon>Vitaceae</taxon>
        <taxon>Viteae</taxon>
        <taxon>Vitis</taxon>
    </lineage>
</organism>
<sequence>MLHFLNNESKKQGQGLFYSSYLHKLHCPGGGCLGCSHGGGMEREVEGQNVVDLMEPYGQISNGIEFLNPPLDIVLDTSHVSAYVHC</sequence>
<dbReference type="Proteomes" id="UP000288805">
    <property type="component" value="Unassembled WGS sequence"/>
</dbReference>
<evidence type="ECO:0000313" key="1">
    <source>
        <dbReference type="EMBL" id="RVW95987.1"/>
    </source>
</evidence>
<dbReference type="AlphaFoldDB" id="A0A438IH47"/>
<dbReference type="EMBL" id="QGNW01000110">
    <property type="protein sequence ID" value="RVW95987.1"/>
    <property type="molecule type" value="Genomic_DNA"/>
</dbReference>
<evidence type="ECO:0000313" key="2">
    <source>
        <dbReference type="Proteomes" id="UP000288805"/>
    </source>
</evidence>
<protein>
    <submittedName>
        <fullName evidence="1">Uncharacterized protein</fullName>
    </submittedName>
</protein>
<accession>A0A438IH47</accession>
<gene>
    <name evidence="1" type="ORF">CK203_027682</name>
</gene>
<reference evidence="1 2" key="1">
    <citation type="journal article" date="2018" name="PLoS Genet.">
        <title>Population sequencing reveals clonal diversity and ancestral inbreeding in the grapevine cultivar Chardonnay.</title>
        <authorList>
            <person name="Roach M.J."/>
            <person name="Johnson D.L."/>
            <person name="Bohlmann J."/>
            <person name="van Vuuren H.J."/>
            <person name="Jones S.J."/>
            <person name="Pretorius I.S."/>
            <person name="Schmidt S.A."/>
            <person name="Borneman A.R."/>
        </authorList>
    </citation>
    <scope>NUCLEOTIDE SEQUENCE [LARGE SCALE GENOMIC DNA]</scope>
    <source>
        <strain evidence="2">cv. Chardonnay</strain>
        <tissue evidence="1">Leaf</tissue>
    </source>
</reference>
<name>A0A438IH47_VITVI</name>
<proteinExistence type="predicted"/>